<feature type="compositionally biased region" description="Polar residues" evidence="1">
    <location>
        <begin position="273"/>
        <end position="286"/>
    </location>
</feature>
<feature type="compositionally biased region" description="Polar residues" evidence="1">
    <location>
        <begin position="148"/>
        <end position="158"/>
    </location>
</feature>
<dbReference type="EMBL" id="JAGSMN010000609">
    <property type="protein sequence ID" value="MBR7676167.1"/>
    <property type="molecule type" value="Genomic_DNA"/>
</dbReference>
<gene>
    <name evidence="2" type="ORF">KDA82_24790</name>
</gene>
<comment type="caution">
    <text evidence="2">The sequence shown here is derived from an EMBL/GenBank/DDBJ whole genome shotgun (WGS) entry which is preliminary data.</text>
</comment>
<evidence type="ECO:0008006" key="4">
    <source>
        <dbReference type="Google" id="ProtNLM"/>
    </source>
</evidence>
<feature type="compositionally biased region" description="Polar residues" evidence="1">
    <location>
        <begin position="119"/>
        <end position="141"/>
    </location>
</feature>
<evidence type="ECO:0000256" key="1">
    <source>
        <dbReference type="SAM" id="MobiDB-lite"/>
    </source>
</evidence>
<evidence type="ECO:0000313" key="3">
    <source>
        <dbReference type="Proteomes" id="UP000675554"/>
    </source>
</evidence>
<feature type="region of interest" description="Disordered" evidence="1">
    <location>
        <begin position="113"/>
        <end position="176"/>
    </location>
</feature>
<dbReference type="Proteomes" id="UP000675554">
    <property type="component" value="Unassembled WGS sequence"/>
</dbReference>
<keyword evidence="3" id="KW-1185">Reference proteome</keyword>
<dbReference type="AlphaFoldDB" id="A0A8T4J1W1"/>
<reference evidence="2" key="1">
    <citation type="submission" date="2021-04" db="EMBL/GenBank/DDBJ databases">
        <title>Sequencing of actinobacteria type strains.</title>
        <authorList>
            <person name="Nguyen G.-S."/>
            <person name="Wentzel A."/>
        </authorList>
    </citation>
    <scope>NUCLEOTIDE SEQUENCE</scope>
    <source>
        <strain evidence="2">DSM 42095</strain>
    </source>
</reference>
<protein>
    <recommendedName>
        <fullName evidence="4">Helix-turn-helix domain-containing protein</fullName>
    </recommendedName>
</protein>
<accession>A0A8T4J1W1</accession>
<name>A0A8T4J1W1_9ACTN</name>
<organism evidence="2 3">
    <name type="scientific">Streptomyces daliensis</name>
    <dbReference type="NCBI Taxonomy" id="299421"/>
    <lineage>
        <taxon>Bacteria</taxon>
        <taxon>Bacillati</taxon>
        <taxon>Actinomycetota</taxon>
        <taxon>Actinomycetes</taxon>
        <taxon>Kitasatosporales</taxon>
        <taxon>Streptomycetaceae</taxon>
        <taxon>Streptomyces</taxon>
    </lineage>
</organism>
<sequence>MSETATNLVWSESQSTRGARLVMLAIARIADENGKATATLEQISKLTRLSARSISKCLVELAALGELGRQRGGGNANPNSYSILLGQVPERASAPAVEVPSSVPEALEAGTSFPEDASQKGTSVPASENVLPSKSEVSSSRARGGNTPYGSITTTQKQAGLLGREDGKKNPVSGSVEVPEGAKELVSAITSAGMIVGWRLDESEWARVTALADRWGPERLVELVTRRWNVDRPPQSARYLLRIWDDLPSSGPSTSSTENVVPLRRQPGGWAPFQNTAKPSAYQNGF</sequence>
<feature type="region of interest" description="Disordered" evidence="1">
    <location>
        <begin position="267"/>
        <end position="286"/>
    </location>
</feature>
<evidence type="ECO:0000313" key="2">
    <source>
        <dbReference type="EMBL" id="MBR7676167.1"/>
    </source>
</evidence>
<proteinExistence type="predicted"/>